<organism evidence="2 3">
    <name type="scientific">Bombiscardovia nodaiensis</name>
    <dbReference type="NCBI Taxonomy" id="2932181"/>
    <lineage>
        <taxon>Bacteria</taxon>
        <taxon>Bacillati</taxon>
        <taxon>Actinomycetota</taxon>
        <taxon>Actinomycetes</taxon>
        <taxon>Bifidobacteriales</taxon>
        <taxon>Bifidobacteriaceae</taxon>
        <taxon>Bombiscardovia</taxon>
    </lineage>
</organism>
<dbReference type="InterPro" id="IPR029044">
    <property type="entry name" value="Nucleotide-diphossugar_trans"/>
</dbReference>
<name>A0ABM8B9Y5_9BIFI</name>
<dbReference type="PANTHER" id="PTHR43685:SF2">
    <property type="entry name" value="GLYCOSYLTRANSFERASE 2-LIKE DOMAIN-CONTAINING PROTEIN"/>
    <property type="match status" value="1"/>
</dbReference>
<accession>A0ABM8B9Y5</accession>
<keyword evidence="2" id="KW-0808">Transferase</keyword>
<dbReference type="PANTHER" id="PTHR43685">
    <property type="entry name" value="GLYCOSYLTRANSFERASE"/>
    <property type="match status" value="1"/>
</dbReference>
<reference evidence="2 3" key="1">
    <citation type="journal article" date="2023" name="Microbiol. Spectr.">
        <title>Symbiosis of Carpenter Bees with Uncharacterized Lactic Acid Bacteria Showing NAD Auxotrophy.</title>
        <authorList>
            <person name="Kawasaki S."/>
            <person name="Ozawa K."/>
            <person name="Mori T."/>
            <person name="Yamamoto A."/>
            <person name="Ito M."/>
            <person name="Ohkuma M."/>
            <person name="Sakamoto M."/>
            <person name="Matsutani M."/>
        </authorList>
    </citation>
    <scope>NUCLEOTIDE SEQUENCE [LARGE SCALE GENOMIC DNA]</scope>
    <source>
        <strain evidence="2 3">Kim37-2</strain>
    </source>
</reference>
<dbReference type="Gene3D" id="3.90.550.10">
    <property type="entry name" value="Spore Coat Polysaccharide Biosynthesis Protein SpsA, Chain A"/>
    <property type="match status" value="1"/>
</dbReference>
<sequence length="308" mass="34446">MSAGELPVVSAVVTTYQRPVEVVRRALKSVIGQNYPHLEVILVNDCPQDSTLSASLKALCQELSQGRPVTYLPMEHNGGACRARNFGAARAKGSYLAFLDDDDEWLPAKISQELAAAEAHESVGLVYCNAVLHYDAGEKPDGLLAPHPLPSGNIFLPLLGRNFIGSCSFPLIARADFERLGGFNADMPALQDWEFYLRLTRQKEAVYLAEPLARYHFHQGERISAHPERRTAAFEHIHQQYAGDLAAHPRVASSFYLMGTYLYSVAGDMRRAWAYYRRGVRLDPGQLTRNVKDFFRMALRPFVHTKVV</sequence>
<proteinExistence type="predicted"/>
<dbReference type="Proteomes" id="UP001321766">
    <property type="component" value="Chromosome"/>
</dbReference>
<evidence type="ECO:0000259" key="1">
    <source>
        <dbReference type="Pfam" id="PF00535"/>
    </source>
</evidence>
<dbReference type="EMBL" id="AP026798">
    <property type="protein sequence ID" value="BDR53403.1"/>
    <property type="molecule type" value="Genomic_DNA"/>
</dbReference>
<keyword evidence="3" id="KW-1185">Reference proteome</keyword>
<dbReference type="GO" id="GO:0016740">
    <property type="term" value="F:transferase activity"/>
    <property type="evidence" value="ECO:0007669"/>
    <property type="project" value="UniProtKB-KW"/>
</dbReference>
<dbReference type="Pfam" id="PF00535">
    <property type="entry name" value="Glycos_transf_2"/>
    <property type="match status" value="1"/>
</dbReference>
<dbReference type="InterPro" id="IPR050834">
    <property type="entry name" value="Glycosyltransf_2"/>
</dbReference>
<protein>
    <submittedName>
        <fullName evidence="2">Glycosyl transferase</fullName>
    </submittedName>
</protein>
<gene>
    <name evidence="2" type="ORF">KIM372_13100</name>
</gene>
<feature type="domain" description="Glycosyltransferase 2-like" evidence="1">
    <location>
        <begin position="10"/>
        <end position="129"/>
    </location>
</feature>
<evidence type="ECO:0000313" key="3">
    <source>
        <dbReference type="Proteomes" id="UP001321766"/>
    </source>
</evidence>
<dbReference type="InterPro" id="IPR001173">
    <property type="entry name" value="Glyco_trans_2-like"/>
</dbReference>
<evidence type="ECO:0000313" key="2">
    <source>
        <dbReference type="EMBL" id="BDR53403.1"/>
    </source>
</evidence>
<dbReference type="SUPFAM" id="SSF53448">
    <property type="entry name" value="Nucleotide-diphospho-sugar transferases"/>
    <property type="match status" value="1"/>
</dbReference>